<dbReference type="Proteomes" id="UP001195483">
    <property type="component" value="Unassembled WGS sequence"/>
</dbReference>
<sequence>MLDKVKTEKMEHECQIKKLERSVEDLTFSLEESRIHQDKQQHDYSELQAGFQKYKDDVNVKSMEDSQTKVILTQEVEELKNIIDGKDEIIGQLNNEMTHTKDVLEKMQSLLDETRSKLEESEMTLRQVQSQSEATQLYLEEKMSQQENENKSLQDKINCLLRDMECLQKQLKETQEDHSHTCQKLKEGGESLEKLTAEKENLEKCLNHKVQEKQDLLEKLDHSDNALVSLKTEKVELEQNLSQALFRLETSSTDLTDLSKQLEEAESKCKVLNEMLDQIRLEKTEHDLQITKLERNVEDLTFSLEESRVHQDKQQCDYSDLQAEFQKYKDDANVRSVEEMQTKAILTQKVEEQKNIIDGKDEIIGQLKNEMMHSKDTQEKTQSLLDETRSKLKESEMNLNQVQSDSEATKLNLETEISQQEKENKSLQDNINCLLREVECLKKMLEDIQDKYNMVCLNLKESKDSCEKLTSEKEELEKCLSHKDQEKQDLLNKLDHSNDVLVSLKTEKTDLEHSLSQALFKLETMSTDFIHLNKQLEEAENKCRHLNEMLDKVNAEKMKLDCQVKELERNMGDLTFSLEESKVHQDRQLHDYSDLQAEFQKYKDDTNVRSVEETQIRSILTLQMEELKNIIDGKNEDIRQLNNEMTHTKDAMEKIQLVLDKTRSKLEETEMTLNQVQSDSEAAKLNLGTEISQQEKENKSLQDKINCLLSDMECLKNMLEDTQDKYNMVCLNLKESKDSCEKLTSEKEELEKCLSHKDQEKQDLLNKLDHSNDDLVSLKTEKTDLEHSLSQALFKLETTSADISDLNKQLEETENKCKFSSEMLDKVNAEKMELDCKVKTLERNIEDLIFCFEESRVHQEKQQHDYSELQAKFQKYKDEVNISSVEEMQTKAILTQKAEELKNIIVGKDEVIQQLNNEITRSKDEVGAKNIMLETVRVELNAIDASFKQFERDSSARKLELEEEIVKQKNEIEVLQGRYNDLSSELDNLTRLKEDLRDKLEEKSLKLKDSISALEQLTIENMEISKKFERKETDNQELLEKLDVLGKQISLMKMETADKKQTLSEAEFKLETAMDDLKTLNNQYELLLDANKIKSDEFEALVLQKSELQSRLIRLEHDVEELKTRLEEGSRKRQELEKSNTRLQAELNILKDKTSHSQVEAAEIYARQAQEVEELKNVKYGKEREILHLFEELKHKEEKLQVTLDKLEDVTKCKCNLENELTIIQTQSKESNLSMQLEIWNLQNNLKNLEEQFQKKEKEYEILKENESMLSYKLGEGESKLLEKQADLEELKHKRIFLEKHVEVLEKDKEEMVLQEESLRKKINDIETENIHNRQLVGELQNVIEEKGEEVSKLDFELNAASEKIEKMQNQLDISRQDWKEKDSTVIEIRAELEETQIKFQEDIRVLQKDKSDLEKKLEKLTTENSILISEQTEGDIELSITVGQLTEKSADMDRLINEKTGLEQQILLGEKNQEELMDKFYQVKAELEDKKAQMIMLEQKLNETKFELETAHSSLKFNHAKVEEAQSTVAGLKEQLENSLQKNQHLKMSNIELEKEIEELRFKLIDAENSGNKLENKVGNIQQEMEDLKDNCSQKNLEVYQIKAELNNEISELKSILGSKERALADLTAELEHLKDNFETKQNQFSTLNDNVGYLLVEKAALQKELSEIRTDMREKETENHKLKSKIETLNAELQEAKDMLGKKTKELEDTCVEIAYLKTNVELENISFGESFQKANVQNKYLTNKVSELQLQLDTAKKENDDLCSRLSTKEAKWMQKSEDMDQMVAEKNSLCGEVMGLEKELEQYRQTMMSSSAEQLALKDEIRSLQLKLIEINNEAEMLKETKAMLEKNLEKVECDHKAARERLYHLESELTVFEGHVKTLNAELEEKNLYIADINKMKEDLSNSLTMKENEYAKLADVISIAKLNEKELKIKLGKNLEDTQRLLAEKDAEIVIINEKLIDLIEKCDNAQTKIKYLEIQVEKSNAELVVLKTDQGEWRNQAEERTDLQHEDNKSLQETIVVVSNERNKALEEKEAVKSKISKMEKELEQYICDLETIRKERDELAEQLAGAEEDCRREGKNIDFLKHELCAFKSDKQDVKGKLEEVECELTKTRTEKCELAEKLIALEDQKSELKETIDKLNAEFSALQAERVDFENKLGETKRDLEEAVAINQSLKNQLQQSVTEYKTLQKQMHDLASDKEGLKAEHQKVKADNERISTEMKDVKRELTEPMEIMTQENRDLQNKIFNMEHSLLNRCQEIRSLEKEREEMEVEFKTIQLSCHDLQKTIESLESKKVLLVAEIRELKSIDSHQQVETERLIAEKLNLEKMLSEKEAETLTLNNNFEESKSQLTEYEEELKQKNRELVTFMSKVEQLSSEYDGLSKENRDRLRHLQDKAVLIQDLKSQLSDQEHKLRNSEESLAEWKMRYEQVKTEVQNLRKDCVQQGTESEMLTANVMEAIKELTTERDRLSQKLNEFTEIWDKLKTEVHESKTEAEELRGKLTLLSHDLKESEKERKQADAQVQKLKQELENLQTEIENLNVEKEDLQNLTESTCMNKMEIEEKLKEVKRELADEKNKSEEMKQNITTLANENKTLSEKNSEAEDLISVIQMEKCELQNQKKELDNFVSNLKEERKNLQEKVKSLESTIENFKEFMESLEIENNSLESSKADLLSQIQSLNIRIKVLETLAAEEQEKRESLSQQQMKWLTEQESLNRKLDALNAKLLETEKKCEDAYRRECSLQEENKLLETKIKGLEKKIQGTSGHADLESRVRAAESELAQVKLESICLNQRVATHEREKKDLLEQFLQMEDQKAVLEKSKSALEQQLTVASKEKKDLETEIQRLNSALETTRMNQQKSELALSGLEHDLVIVRENRDCLAEELEKQASSQIESHFAWKKDEKEAETKILNLQSKIMSMKTFMEKLQDQHSVELEEAQAGHIRDLEKLKDEHGKIMASREAELQEEIKSIQASMYETQCQLNDTKEKLEEKERQAGVEGLTQKHNELLKKWESRCARLQSQLSAEKSTVAKLKAQMKPNTSLSSSLLSVTSGTENMNTQVEQLQKNFNETKIELERAEKELSGYMDKCLNLQKDSQKIKEENGDLKTRVKIYYDLYMEQKASHVNAPKRRSGESVSEDDPKRSRNNSAEGNNQGSMAKSKAPQHSPLSLSRTSSNEQDNVDELSSTGATREKSKSPISNTCYHLLNKTHSTNVTSPEIPKLYSVSQSPDSTVSAVSPSEIYTLVKCDKSASSYSTTISKVSDSSTDGAQYLNSGSISCFSGGLEASSFSSNSSESNILPSTSKSVNPFLTSSVQSKNLKTTVSSTFVKTSSSSSGNQGYKVHGDSTKDNETVVGSMEASNQSASRRLRTMSPSKDDLLLISRQALIKPPPSQPLSTITNSPKKSTSSDMKSDQLPQRCLNFKRSPKMRIQRRTRTERN</sequence>
<dbReference type="GO" id="GO:0005764">
    <property type="term" value="C:lysosome"/>
    <property type="evidence" value="ECO:0007669"/>
    <property type="project" value="TreeGrafter"/>
</dbReference>
<dbReference type="SUPFAM" id="SSF90257">
    <property type="entry name" value="Myosin rod fragments"/>
    <property type="match status" value="1"/>
</dbReference>
<feature type="coiled-coil region" evidence="1">
    <location>
        <begin position="2015"/>
        <end position="2743"/>
    </location>
</feature>
<feature type="coiled-coil region" evidence="1">
    <location>
        <begin position="522"/>
        <end position="570"/>
    </location>
</feature>
<proteinExistence type="predicted"/>
<keyword evidence="4" id="KW-1185">Reference proteome</keyword>
<feature type="coiled-coil region" evidence="1">
    <location>
        <begin position="385"/>
        <end position="493"/>
    </location>
</feature>
<evidence type="ECO:0000313" key="3">
    <source>
        <dbReference type="EMBL" id="KAK3603187.1"/>
    </source>
</evidence>
<feature type="compositionally biased region" description="Basic and acidic residues" evidence="2">
    <location>
        <begin position="3347"/>
        <end position="3356"/>
    </location>
</feature>
<feature type="coiled-coil region" evidence="1">
    <location>
        <begin position="2771"/>
        <end position="2861"/>
    </location>
</feature>
<name>A0AAE0T3N0_9BIVA</name>
<feature type="compositionally biased region" description="Polar residues" evidence="2">
    <location>
        <begin position="3151"/>
        <end position="3162"/>
    </location>
</feature>
<feature type="region of interest" description="Disordered" evidence="2">
    <location>
        <begin position="3332"/>
        <end position="3374"/>
    </location>
</feature>
<accession>A0AAE0T3N0</accession>
<feature type="compositionally biased region" description="Polar residues" evidence="2">
    <location>
        <begin position="3399"/>
        <end position="3414"/>
    </location>
</feature>
<dbReference type="GO" id="GO:0005776">
    <property type="term" value="C:autophagosome"/>
    <property type="evidence" value="ECO:0007669"/>
    <property type="project" value="TreeGrafter"/>
</dbReference>
<feature type="coiled-coil region" evidence="1">
    <location>
        <begin position="624"/>
        <end position="918"/>
    </location>
</feature>
<dbReference type="Gene3D" id="1.10.287.2610">
    <property type="match status" value="1"/>
</dbReference>
<feature type="coiled-coil region" evidence="1">
    <location>
        <begin position="1962"/>
        <end position="1989"/>
    </location>
</feature>
<feature type="compositionally biased region" description="Polar residues" evidence="2">
    <location>
        <begin position="3171"/>
        <end position="3194"/>
    </location>
</feature>
<comment type="caution">
    <text evidence="3">The sequence shown here is derived from an EMBL/GenBank/DDBJ whole genome shotgun (WGS) entry which is preliminary data.</text>
</comment>
<feature type="compositionally biased region" description="Basic residues" evidence="2">
    <location>
        <begin position="3429"/>
        <end position="3438"/>
    </location>
</feature>
<feature type="region of interest" description="Disordered" evidence="2">
    <location>
        <begin position="3129"/>
        <end position="3202"/>
    </location>
</feature>
<feature type="region of interest" description="Disordered" evidence="2">
    <location>
        <begin position="3391"/>
        <end position="3444"/>
    </location>
</feature>
<evidence type="ECO:0000256" key="1">
    <source>
        <dbReference type="SAM" id="Coils"/>
    </source>
</evidence>
<organism evidence="3 4">
    <name type="scientific">Potamilus streckersoni</name>
    <dbReference type="NCBI Taxonomy" id="2493646"/>
    <lineage>
        <taxon>Eukaryota</taxon>
        <taxon>Metazoa</taxon>
        <taxon>Spiralia</taxon>
        <taxon>Lophotrochozoa</taxon>
        <taxon>Mollusca</taxon>
        <taxon>Bivalvia</taxon>
        <taxon>Autobranchia</taxon>
        <taxon>Heteroconchia</taxon>
        <taxon>Palaeoheterodonta</taxon>
        <taxon>Unionida</taxon>
        <taxon>Unionoidea</taxon>
        <taxon>Unionidae</taxon>
        <taxon>Ambleminae</taxon>
        <taxon>Lampsilini</taxon>
        <taxon>Potamilus</taxon>
    </lineage>
</organism>
<feature type="coiled-coil region" evidence="1">
    <location>
        <begin position="1741"/>
        <end position="1915"/>
    </location>
</feature>
<dbReference type="GO" id="GO:0072383">
    <property type="term" value="P:plus-end-directed vesicle transport along microtubule"/>
    <property type="evidence" value="ECO:0007669"/>
    <property type="project" value="TreeGrafter"/>
</dbReference>
<keyword evidence="1" id="KW-0175">Coiled coil</keyword>
<evidence type="ECO:0000313" key="4">
    <source>
        <dbReference type="Proteomes" id="UP001195483"/>
    </source>
</evidence>
<feature type="coiled-coil region" evidence="1">
    <location>
        <begin position="951"/>
        <end position="1153"/>
    </location>
</feature>
<feature type="coiled-coil region" evidence="1">
    <location>
        <begin position="76"/>
        <end position="296"/>
    </location>
</feature>
<reference evidence="3" key="3">
    <citation type="submission" date="2023-05" db="EMBL/GenBank/DDBJ databases">
        <authorList>
            <person name="Smith C.H."/>
        </authorList>
    </citation>
    <scope>NUCLEOTIDE SEQUENCE</scope>
    <source>
        <strain evidence="3">CHS0354</strain>
        <tissue evidence="3">Mantle</tissue>
    </source>
</reference>
<feature type="coiled-coil region" evidence="1">
    <location>
        <begin position="2937"/>
        <end position="3100"/>
    </location>
</feature>
<evidence type="ECO:0000256" key="2">
    <source>
        <dbReference type="SAM" id="MobiDB-lite"/>
    </source>
</evidence>
<protein>
    <submittedName>
        <fullName evidence="3">Uncharacterized protein</fullName>
    </submittedName>
</protein>
<reference evidence="3" key="2">
    <citation type="journal article" date="2021" name="Genome Biol. Evol.">
        <title>Developing a high-quality reference genome for a parasitic bivalve with doubly uniparental inheritance (Bivalvia: Unionida).</title>
        <authorList>
            <person name="Smith C.H."/>
        </authorList>
    </citation>
    <scope>NUCLEOTIDE SEQUENCE</scope>
    <source>
        <strain evidence="3">CHS0354</strain>
        <tissue evidence="3">Mantle</tissue>
    </source>
</reference>
<dbReference type="PANTHER" id="PTHR46753:SF2">
    <property type="entry name" value="FYVE AND COILED-COIL DOMAIN-CONTAINING PROTEIN 1"/>
    <property type="match status" value="1"/>
</dbReference>
<dbReference type="PANTHER" id="PTHR46753">
    <property type="entry name" value="FYVE AND COILED-COIL DOMAIN-CONTAINING PROTEIN 1"/>
    <property type="match status" value="1"/>
</dbReference>
<dbReference type="Gene3D" id="1.10.287.1490">
    <property type="match status" value="1"/>
</dbReference>
<reference evidence="3" key="1">
    <citation type="journal article" date="2021" name="Genome Biol. Evol.">
        <title>A High-Quality Reference Genome for a Parasitic Bivalve with Doubly Uniparental Inheritance (Bivalvia: Unionida).</title>
        <authorList>
            <person name="Smith C.H."/>
        </authorList>
    </citation>
    <scope>NUCLEOTIDE SEQUENCE</scope>
    <source>
        <strain evidence="3">CHS0354</strain>
    </source>
</reference>
<gene>
    <name evidence="3" type="ORF">CHS0354_036109</name>
</gene>
<dbReference type="EMBL" id="JAEAOA010002119">
    <property type="protein sequence ID" value="KAK3603187.1"/>
    <property type="molecule type" value="Genomic_DNA"/>
</dbReference>
<feature type="coiled-coil region" evidence="1">
    <location>
        <begin position="1190"/>
        <end position="1712"/>
    </location>
</feature>
<dbReference type="GO" id="GO:0005770">
    <property type="term" value="C:late endosome"/>
    <property type="evidence" value="ECO:0007669"/>
    <property type="project" value="TreeGrafter"/>
</dbReference>
<dbReference type="GO" id="GO:1901098">
    <property type="term" value="P:positive regulation of autophagosome maturation"/>
    <property type="evidence" value="ECO:0007669"/>
    <property type="project" value="TreeGrafter"/>
</dbReference>